<dbReference type="PROSITE" id="PS50280">
    <property type="entry name" value="SET"/>
    <property type="match status" value="1"/>
</dbReference>
<dbReference type="Pfam" id="PF00856">
    <property type="entry name" value="SET"/>
    <property type="match status" value="1"/>
</dbReference>
<proteinExistence type="predicted"/>
<dbReference type="SUPFAM" id="SSF48452">
    <property type="entry name" value="TPR-like"/>
    <property type="match status" value="1"/>
</dbReference>
<dbReference type="Gene3D" id="1.25.40.10">
    <property type="entry name" value="Tetratricopeptide repeat domain"/>
    <property type="match status" value="1"/>
</dbReference>
<accession>A0A8H5GQX0</accession>
<evidence type="ECO:0000313" key="4">
    <source>
        <dbReference type="Proteomes" id="UP000559256"/>
    </source>
</evidence>
<dbReference type="SUPFAM" id="SSF82199">
    <property type="entry name" value="SET domain"/>
    <property type="match status" value="1"/>
</dbReference>
<gene>
    <name evidence="3" type="ORF">D9758_002497</name>
</gene>
<feature type="region of interest" description="Disordered" evidence="1">
    <location>
        <begin position="15"/>
        <end position="36"/>
    </location>
</feature>
<name>A0A8H5GQX0_9AGAR</name>
<evidence type="ECO:0000313" key="3">
    <source>
        <dbReference type="EMBL" id="KAF5369362.1"/>
    </source>
</evidence>
<comment type="caution">
    <text evidence="3">The sequence shown here is derived from an EMBL/GenBank/DDBJ whole genome shotgun (WGS) entry which is preliminary data.</text>
</comment>
<organism evidence="3 4">
    <name type="scientific">Tetrapyrgos nigripes</name>
    <dbReference type="NCBI Taxonomy" id="182062"/>
    <lineage>
        <taxon>Eukaryota</taxon>
        <taxon>Fungi</taxon>
        <taxon>Dikarya</taxon>
        <taxon>Basidiomycota</taxon>
        <taxon>Agaricomycotina</taxon>
        <taxon>Agaricomycetes</taxon>
        <taxon>Agaricomycetidae</taxon>
        <taxon>Agaricales</taxon>
        <taxon>Marasmiineae</taxon>
        <taxon>Marasmiaceae</taxon>
        <taxon>Tetrapyrgos</taxon>
    </lineage>
</organism>
<keyword evidence="4" id="KW-1185">Reference proteome</keyword>
<dbReference type="InterPro" id="IPR046341">
    <property type="entry name" value="SET_dom_sf"/>
</dbReference>
<protein>
    <recommendedName>
        <fullName evidence="2">SET domain-containing protein</fullName>
    </recommendedName>
</protein>
<dbReference type="Gene3D" id="2.170.270.10">
    <property type="entry name" value="SET domain"/>
    <property type="match status" value="1"/>
</dbReference>
<reference evidence="3 4" key="1">
    <citation type="journal article" date="2020" name="ISME J.">
        <title>Uncovering the hidden diversity of litter-decomposition mechanisms in mushroom-forming fungi.</title>
        <authorList>
            <person name="Floudas D."/>
            <person name="Bentzer J."/>
            <person name="Ahren D."/>
            <person name="Johansson T."/>
            <person name="Persson P."/>
            <person name="Tunlid A."/>
        </authorList>
    </citation>
    <scope>NUCLEOTIDE SEQUENCE [LARGE SCALE GENOMIC DNA]</scope>
    <source>
        <strain evidence="3 4">CBS 291.85</strain>
    </source>
</reference>
<feature type="domain" description="SET" evidence="2">
    <location>
        <begin position="380"/>
        <end position="584"/>
    </location>
</feature>
<dbReference type="InterPro" id="IPR001214">
    <property type="entry name" value="SET_dom"/>
</dbReference>
<dbReference type="OrthoDB" id="5945798at2759"/>
<dbReference type="AlphaFoldDB" id="A0A8H5GQX0"/>
<dbReference type="PANTHER" id="PTHR47643">
    <property type="entry name" value="TPR DOMAIN PROTEIN (AFU_ORTHOLOGUE AFUA_5G12710)"/>
    <property type="match status" value="1"/>
</dbReference>
<dbReference type="EMBL" id="JAACJM010000013">
    <property type="protein sequence ID" value="KAF5369362.1"/>
    <property type="molecule type" value="Genomic_DNA"/>
</dbReference>
<evidence type="ECO:0000256" key="1">
    <source>
        <dbReference type="SAM" id="MobiDB-lite"/>
    </source>
</evidence>
<dbReference type="PANTHER" id="PTHR47643:SF2">
    <property type="entry name" value="TPR DOMAIN PROTEIN (AFU_ORTHOLOGUE AFUA_5G12710)"/>
    <property type="match status" value="1"/>
</dbReference>
<sequence>MDLARLLSMMNNLEVDSGDESEDMPPRLSPDLPSDQLRSRMEELKKWHKRQNDLPPCAAPPSNRALIQSQRLRSRSEQESGQIWQTFVGSPKNHSSKPLEELTTVSISSMFLHKVHKGQYLLCRIVAPFVRLLASQTVVEDPSGAVVDLSIYNFPATGPGTLHKKIDSLFPVGTIMAIREPMFKLGTQGGNPFIRVDSISDIVILDEHDSICSNVNWGFPLNSPLPSTSVDNLKEIGNKHFQRGDWLLAVFAYSRGLRLDKDAFLLRLNRAEAYLRLSYYSAALFDAETVMSSNLIDSKSRWKALWRAAKALYFQGNYSAARERFEESRKFEGDVDESKEWFQRICQREEELKHGRFDWARIFRESVKAPHIQHIAEFRGPVEVRSLPDRGGGRGVIATAAIEVGQILVVGKPFASVYPSDLPGKERLLSFNLVTGTVDDACHTVLISKVMEQLWGNPESHGALFNLYAGAEYSSPAELPESHSFSSSGIQFPFKSAVDIDVMRLEAIVSCNAFSPIPIEASLHLGGAERLSQQTETPSALYLFASMFNHSCLPNAMWFCFGDVMVISAARTIAEGEEIYIPYVTPSGSFKERQDGLRKHLPDECRCELCAQDRADGVSNCQRREQLMEKIKSASTTQQYRRLLTQIEETYSSSRGNIRPELFFSKHGLGEMLRSNLKQSHAQLSKSTFRSRMKETIELDLAALKNIGVAVQDQPSGLPISTDCFPSFLSRESLAAYYLSIAVNYLNLEDNSRAVSWVKAAEWVVRAGFGGDKSFFYLLLGKLLDKMKIRDFVDSVL</sequence>
<dbReference type="Proteomes" id="UP000559256">
    <property type="component" value="Unassembled WGS sequence"/>
</dbReference>
<dbReference type="InterPro" id="IPR053209">
    <property type="entry name" value="Gramillin-biosynth_MTr"/>
</dbReference>
<dbReference type="InterPro" id="IPR011990">
    <property type="entry name" value="TPR-like_helical_dom_sf"/>
</dbReference>
<evidence type="ECO:0000259" key="2">
    <source>
        <dbReference type="PROSITE" id="PS50280"/>
    </source>
</evidence>